<feature type="compositionally biased region" description="Low complexity" evidence="1">
    <location>
        <begin position="273"/>
        <end position="287"/>
    </location>
</feature>
<feature type="region of interest" description="Disordered" evidence="1">
    <location>
        <begin position="683"/>
        <end position="1099"/>
    </location>
</feature>
<evidence type="ECO:0000313" key="2">
    <source>
        <dbReference type="EMBL" id="KPA83673.1"/>
    </source>
</evidence>
<protein>
    <submittedName>
        <fullName evidence="2">Uncharacterized protein</fullName>
    </submittedName>
</protein>
<feature type="region of interest" description="Disordered" evidence="1">
    <location>
        <begin position="496"/>
        <end position="550"/>
    </location>
</feature>
<evidence type="ECO:0000256" key="1">
    <source>
        <dbReference type="SAM" id="MobiDB-lite"/>
    </source>
</evidence>
<feature type="compositionally biased region" description="Polar residues" evidence="1">
    <location>
        <begin position="127"/>
        <end position="136"/>
    </location>
</feature>
<feature type="compositionally biased region" description="Polar residues" evidence="1">
    <location>
        <begin position="683"/>
        <end position="695"/>
    </location>
</feature>
<organism evidence="2 3">
    <name type="scientific">Leptomonas pyrrhocoris</name>
    <name type="common">Firebug parasite</name>
    <dbReference type="NCBI Taxonomy" id="157538"/>
    <lineage>
        <taxon>Eukaryota</taxon>
        <taxon>Discoba</taxon>
        <taxon>Euglenozoa</taxon>
        <taxon>Kinetoplastea</taxon>
        <taxon>Metakinetoplastina</taxon>
        <taxon>Trypanosomatida</taxon>
        <taxon>Trypanosomatidae</taxon>
        <taxon>Leishmaniinae</taxon>
        <taxon>Leptomonas</taxon>
    </lineage>
</organism>
<feature type="compositionally biased region" description="Basic and acidic residues" evidence="1">
    <location>
        <begin position="102"/>
        <end position="115"/>
    </location>
</feature>
<keyword evidence="3" id="KW-1185">Reference proteome</keyword>
<name>A0A0M9G6V4_LEPPY</name>
<feature type="region of interest" description="Disordered" evidence="1">
    <location>
        <begin position="401"/>
        <end position="427"/>
    </location>
</feature>
<feature type="region of interest" description="Disordered" evidence="1">
    <location>
        <begin position="1"/>
        <end position="177"/>
    </location>
</feature>
<feature type="compositionally biased region" description="Low complexity" evidence="1">
    <location>
        <begin position="955"/>
        <end position="967"/>
    </location>
</feature>
<feature type="compositionally biased region" description="Polar residues" evidence="1">
    <location>
        <begin position="80"/>
        <end position="90"/>
    </location>
</feature>
<sequence length="1275" mass="130568">MRAVPARPSTAARIEAKVASNSSDPHYPVHDPEEAAPEQSAKDAAANFTSFVARVGRNGAAANPTGPSSDSPHKTDETKSGTMGSTTNSAGPPPPPPPPKGESYDRWFPPEHDAGMKLGAGKYNGVGVQSPSSDASSAELHSLALTPSYRVPSPVTSTPAPAPPPHRPPRGYDPMLFVDEDSAAPETASSVFATPRELRGGGSVASFASFADNVSLVSHGSMMSQHPHGYDYYNSSNAGGHDGSPMPSLTHRQSIGSSSLTSGVAAAPPPARPTKTTMTVTNVRTNRQMPAGSSVGPTSPFSRRGSRADSDLFQSCRSLGSQVSSSLTYPAPTPGGDLDDGGGFYSCRSLGTASQQSGVSSLMAPSGASTTVSTFASPIHIRKPPSSSSLYAMSHHSSNSLSNLRDVSSLPPHSPRGSPMGYHGNTPSAQQEFLHYQASRQSESGDVPASESFSVGGATPGDVFLDLSSAAERTSVYTYDDDRDLQLTLNERGHGSAVNSAAKGQAPASPTSHYSSSSSSVTAASSSPQNTRTTAAPDCGGGVPASMGSLSTSSISSAWLAPPAVLTETKLPTDRQRQPTASRAGGSNSSSGTARRNEKAAKKNSLGSSSSKKKAVPSKQYYTKADFPPNPRSSLPQARTVTAPPPAAAAAAPKSPCAPRKTENISVPLPVETVVMMESTYVSLSSPSETSTRKSGATRPTLKYPGGGDREIDGDEQGDALRSRALLNTQAPSPEEKAPSLSPPQQPQQQHLLPTSSTPPTESSNHSFSTVASSYRRGEQEWEQKGVAEGGTLVPAPTRRRSSKPKGPPKGSVKLRSSLPGKKVLADTANLAPLTTNPNPWVPGGRRSSTDSAHADPFVLDADNHPHPRAHSTTAPSASATTPRTGGSNRGPAARRSAAPPNAGVVAGRPPAAASAAPATTQRRTQREMPHRPRATTEATSGPSLQMTPSPTTKSAVKPTAKLAAAAKARRMKKAAEAAATASKSSSHPTTNTTGAADLPSPPAPPALTTPAAAHASDTGDSVVEYELFTGELADSEADSRDSAAAPRGAQTQQQQQQPFLPSSHDLSTLRNSPKTRAGHRQRAGFHASPDSASSVLTSAEASGFMQPYTDAQLTAHMNSGDADLTNGAWTAAAAATATTTASTTATTAAATDDGSAVMRAEMANARSVQEETNDEGYDADSGLAAMHDAAMPPPPPRSVSATSNDDPTVLGGTDRATAAAAKETAPRANGVMSPSSAASTGKERDSASVNAVVLSSSSSASETASPTGSPVVVG</sequence>
<feature type="compositionally biased region" description="Low complexity" evidence="1">
    <location>
        <begin position="747"/>
        <end position="764"/>
    </location>
</feature>
<dbReference type="RefSeq" id="XP_015662112.1">
    <property type="nucleotide sequence ID" value="XM_015798634.1"/>
</dbReference>
<feature type="compositionally biased region" description="Polar residues" evidence="1">
    <location>
        <begin position="250"/>
        <end position="262"/>
    </location>
</feature>
<comment type="caution">
    <text evidence="2">The sequence shown here is derived from an EMBL/GenBank/DDBJ whole genome shotgun (WGS) entry which is preliminary data.</text>
</comment>
<accession>A0A0M9G6V4</accession>
<proteinExistence type="predicted"/>
<dbReference type="OMA" id="DTAPCRR"/>
<feature type="compositionally biased region" description="Low complexity" evidence="1">
    <location>
        <begin position="1043"/>
        <end position="1058"/>
    </location>
</feature>
<feature type="compositionally biased region" description="Low complexity" evidence="1">
    <location>
        <begin position="1216"/>
        <end position="1229"/>
    </location>
</feature>
<feature type="compositionally biased region" description="Polar residues" evidence="1">
    <location>
        <begin position="1059"/>
        <end position="1075"/>
    </location>
</feature>
<feature type="compositionally biased region" description="Low complexity" evidence="1">
    <location>
        <begin position="1248"/>
        <end position="1266"/>
    </location>
</feature>
<gene>
    <name evidence="2" type="ORF">ABB37_01932</name>
</gene>
<dbReference type="GeneID" id="26902227"/>
<feature type="region of interest" description="Disordered" evidence="1">
    <location>
        <begin position="323"/>
        <end position="342"/>
    </location>
</feature>
<feature type="compositionally biased region" description="Low complexity" evidence="1">
    <location>
        <begin position="150"/>
        <end position="159"/>
    </location>
</feature>
<reference evidence="2 3" key="1">
    <citation type="submission" date="2015-07" db="EMBL/GenBank/DDBJ databases">
        <title>High-quality genome of monoxenous trypanosomatid Leptomonas pyrrhocoris.</title>
        <authorList>
            <person name="Flegontov P."/>
            <person name="Butenko A."/>
            <person name="Firsov S."/>
            <person name="Vlcek C."/>
            <person name="Logacheva M.D."/>
            <person name="Field M."/>
            <person name="Filatov D."/>
            <person name="Flegontova O."/>
            <person name="Gerasimov E."/>
            <person name="Jackson A.P."/>
            <person name="Kelly S."/>
            <person name="Opperdoes F."/>
            <person name="O'Reilly A."/>
            <person name="Votypka J."/>
            <person name="Yurchenko V."/>
            <person name="Lukes J."/>
        </authorList>
    </citation>
    <scope>NUCLEOTIDE SEQUENCE [LARGE SCALE GENOMIC DNA]</scope>
    <source>
        <strain evidence="2">H10</strain>
    </source>
</reference>
<dbReference type="EMBL" id="LGTL01000003">
    <property type="protein sequence ID" value="KPA83673.1"/>
    <property type="molecule type" value="Genomic_DNA"/>
</dbReference>
<dbReference type="VEuPathDB" id="TriTrypDB:LpyrH10_03_0830"/>
<feature type="compositionally biased region" description="Low complexity" evidence="1">
    <location>
        <begin position="580"/>
        <end position="594"/>
    </location>
</feature>
<feature type="compositionally biased region" description="Low complexity" evidence="1">
    <location>
        <begin position="506"/>
        <end position="528"/>
    </location>
</feature>
<feature type="compositionally biased region" description="Low complexity" evidence="1">
    <location>
        <begin position="977"/>
        <end position="987"/>
    </location>
</feature>
<feature type="compositionally biased region" description="Basic and acidic residues" evidence="1">
    <location>
        <begin position="776"/>
        <end position="786"/>
    </location>
</feature>
<feature type="compositionally biased region" description="Pro residues" evidence="1">
    <location>
        <begin position="91"/>
        <end position="100"/>
    </location>
</feature>
<evidence type="ECO:0000313" key="3">
    <source>
        <dbReference type="Proteomes" id="UP000037923"/>
    </source>
</evidence>
<feature type="compositionally biased region" description="Low complexity" evidence="1">
    <location>
        <begin position="871"/>
        <end position="919"/>
    </location>
</feature>
<feature type="compositionally biased region" description="Low complexity" evidence="1">
    <location>
        <begin position="648"/>
        <end position="659"/>
    </location>
</feature>
<dbReference type="AlphaFoldDB" id="A0A0M9G6V4"/>
<dbReference type="OrthoDB" id="267542at2759"/>
<feature type="compositionally biased region" description="Polar residues" evidence="1">
    <location>
        <begin position="937"/>
        <end position="954"/>
    </location>
</feature>
<feature type="region of interest" description="Disordered" evidence="1">
    <location>
        <begin position="1166"/>
        <end position="1275"/>
    </location>
</feature>
<feature type="region of interest" description="Disordered" evidence="1">
    <location>
        <begin position="237"/>
        <end position="309"/>
    </location>
</feature>
<feature type="region of interest" description="Disordered" evidence="1">
    <location>
        <begin position="568"/>
        <end position="664"/>
    </location>
</feature>
<dbReference type="Proteomes" id="UP000037923">
    <property type="component" value="Unassembled WGS sequence"/>
</dbReference>